<organism evidence="10 11">
    <name type="scientific">Nocardioides taihuensis</name>
    <dbReference type="NCBI Taxonomy" id="1835606"/>
    <lineage>
        <taxon>Bacteria</taxon>
        <taxon>Bacillati</taxon>
        <taxon>Actinomycetota</taxon>
        <taxon>Actinomycetes</taxon>
        <taxon>Propionibacteriales</taxon>
        <taxon>Nocardioidaceae</taxon>
        <taxon>Nocardioides</taxon>
    </lineage>
</organism>
<dbReference type="InterPro" id="IPR000711">
    <property type="entry name" value="ATPase_OSCP/dsu"/>
</dbReference>
<comment type="function">
    <text evidence="8">This protein is part of the stalk that links CF(0) to CF(1). It either transmits conformational changes from CF(0) to CF(1) or is implicated in proton conduction.</text>
</comment>
<keyword evidence="3 8" id="KW-0375">Hydrogen ion transport</keyword>
<name>A0ABW0BM29_9ACTN</name>
<evidence type="ECO:0000313" key="10">
    <source>
        <dbReference type="EMBL" id="MFC5178419.1"/>
    </source>
</evidence>
<keyword evidence="11" id="KW-1185">Reference proteome</keyword>
<protein>
    <recommendedName>
        <fullName evidence="8">ATP synthase subunit delta</fullName>
    </recommendedName>
    <alternativeName>
        <fullName evidence="8">ATP synthase F(1) sector subunit delta</fullName>
    </alternativeName>
    <alternativeName>
        <fullName evidence="8">F-type ATPase subunit delta</fullName>
        <shortName evidence="8">F-ATPase subunit delta</shortName>
    </alternativeName>
</protein>
<evidence type="ECO:0000256" key="2">
    <source>
        <dbReference type="ARBA" id="ARBA00022448"/>
    </source>
</evidence>
<comment type="similarity">
    <text evidence="8">Belongs to the ATPase delta chain family.</text>
</comment>
<evidence type="ECO:0000256" key="1">
    <source>
        <dbReference type="ARBA" id="ARBA00004370"/>
    </source>
</evidence>
<gene>
    <name evidence="8" type="primary">atpH</name>
    <name evidence="10" type="ORF">ACFPGP_17205</name>
</gene>
<keyword evidence="8" id="KW-1003">Cell membrane</keyword>
<evidence type="ECO:0000256" key="5">
    <source>
        <dbReference type="ARBA" id="ARBA00023136"/>
    </source>
</evidence>
<accession>A0ABW0BM29</accession>
<dbReference type="PROSITE" id="PS00389">
    <property type="entry name" value="ATPASE_DELTA"/>
    <property type="match status" value="1"/>
</dbReference>
<evidence type="ECO:0000256" key="3">
    <source>
        <dbReference type="ARBA" id="ARBA00022781"/>
    </source>
</evidence>
<reference evidence="11" key="1">
    <citation type="journal article" date="2019" name="Int. J. Syst. Evol. Microbiol.">
        <title>The Global Catalogue of Microorganisms (GCM) 10K type strain sequencing project: providing services to taxonomists for standard genome sequencing and annotation.</title>
        <authorList>
            <consortium name="The Broad Institute Genomics Platform"/>
            <consortium name="The Broad Institute Genome Sequencing Center for Infectious Disease"/>
            <person name="Wu L."/>
            <person name="Ma J."/>
        </authorList>
    </citation>
    <scope>NUCLEOTIDE SEQUENCE [LARGE SCALE GENOMIC DNA]</scope>
    <source>
        <strain evidence="11">DFY41</strain>
    </source>
</reference>
<keyword evidence="2 8" id="KW-0813">Transport</keyword>
<sequence length="266" mass="27808">MMLRGASADSLGELEQSLPSTGTLAESGTMGEELFAAAGVLRAEPALRRAATDSSVDAEARAGLAGQVFGSFGSHAQQVLVAAVQHRWTASRDLPAALDHLAVVAMVRSVGADGDRLGDELFAVVRLLEENPELRSALSDRSRTAADRAALLTGILGDRVLPATARLVEQAVAAGGSVERVLGDYQQVAASSQQELLAVVRTAHELGAHDLGRLSAALGKQYGSTVHLHVVVDPELVGGLRIEIGDDRIDGTISSRIDDARRRLVG</sequence>
<evidence type="ECO:0000256" key="8">
    <source>
        <dbReference type="HAMAP-Rule" id="MF_01416"/>
    </source>
</evidence>
<dbReference type="Pfam" id="PF00213">
    <property type="entry name" value="OSCP"/>
    <property type="match status" value="1"/>
</dbReference>
<keyword evidence="5 8" id="KW-0472">Membrane</keyword>
<dbReference type="HAMAP" id="MF_01416">
    <property type="entry name" value="ATP_synth_delta_bact"/>
    <property type="match status" value="1"/>
</dbReference>
<dbReference type="PANTHER" id="PTHR11910">
    <property type="entry name" value="ATP SYNTHASE DELTA CHAIN"/>
    <property type="match status" value="1"/>
</dbReference>
<evidence type="ECO:0000256" key="7">
    <source>
        <dbReference type="ARBA" id="ARBA00023310"/>
    </source>
</evidence>
<dbReference type="Proteomes" id="UP001596087">
    <property type="component" value="Unassembled WGS sequence"/>
</dbReference>
<evidence type="ECO:0000313" key="11">
    <source>
        <dbReference type="Proteomes" id="UP001596087"/>
    </source>
</evidence>
<keyword evidence="4 8" id="KW-0406">Ion transport</keyword>
<dbReference type="InterPro" id="IPR020781">
    <property type="entry name" value="ATPase_OSCP/d_CS"/>
</dbReference>
<dbReference type="NCBIfam" id="NF009967">
    <property type="entry name" value="PRK13430.1"/>
    <property type="match status" value="1"/>
</dbReference>
<proteinExistence type="inferred from homology"/>
<dbReference type="EMBL" id="JBHSKD010000024">
    <property type="protein sequence ID" value="MFC5178419.1"/>
    <property type="molecule type" value="Genomic_DNA"/>
</dbReference>
<keyword evidence="7 8" id="KW-0066">ATP synthesis</keyword>
<dbReference type="RefSeq" id="WP_378592016.1">
    <property type="nucleotide sequence ID" value="NZ_JBHSKD010000024.1"/>
</dbReference>
<feature type="region of interest" description="Disordered" evidence="9">
    <location>
        <begin position="1"/>
        <end position="25"/>
    </location>
</feature>
<comment type="subcellular location">
    <subcellularLocation>
        <location evidence="8">Cell membrane</location>
        <topology evidence="8">Peripheral membrane protein</topology>
    </subcellularLocation>
    <subcellularLocation>
        <location evidence="1">Membrane</location>
    </subcellularLocation>
</comment>
<comment type="function">
    <text evidence="8">F(1)F(0) ATP synthase produces ATP from ADP in the presence of a proton or sodium gradient. F-type ATPases consist of two structural domains, F(1) containing the extramembraneous catalytic core and F(0) containing the membrane proton channel, linked together by a central stalk and a peripheral stalk. During catalysis, ATP synthesis in the catalytic domain of F(1) is coupled via a rotary mechanism of the central stalk subunits to proton translocation.</text>
</comment>
<evidence type="ECO:0000256" key="6">
    <source>
        <dbReference type="ARBA" id="ARBA00023196"/>
    </source>
</evidence>
<evidence type="ECO:0000256" key="9">
    <source>
        <dbReference type="SAM" id="MobiDB-lite"/>
    </source>
</evidence>
<comment type="caution">
    <text evidence="10">The sequence shown here is derived from an EMBL/GenBank/DDBJ whole genome shotgun (WGS) entry which is preliminary data.</text>
</comment>
<evidence type="ECO:0000256" key="4">
    <source>
        <dbReference type="ARBA" id="ARBA00023065"/>
    </source>
</evidence>
<dbReference type="PRINTS" id="PR00125">
    <property type="entry name" value="ATPASEDELTA"/>
</dbReference>
<keyword evidence="6 8" id="KW-0139">CF(1)</keyword>